<name>A0AAI9NZ39_9FIRM</name>
<dbReference type="AlphaFoldDB" id="A0AAI9NZ39"/>
<organism evidence="1 2">
    <name type="scientific">Coprococcus eutactus</name>
    <dbReference type="NCBI Taxonomy" id="33043"/>
    <lineage>
        <taxon>Bacteria</taxon>
        <taxon>Bacillati</taxon>
        <taxon>Bacillota</taxon>
        <taxon>Clostridia</taxon>
        <taxon>Lachnospirales</taxon>
        <taxon>Lachnospiraceae</taxon>
        <taxon>Coprococcus</taxon>
    </lineage>
</organism>
<evidence type="ECO:0000313" key="2">
    <source>
        <dbReference type="Proteomes" id="UP000660047"/>
    </source>
</evidence>
<proteinExistence type="predicted"/>
<evidence type="ECO:0000313" key="1">
    <source>
        <dbReference type="EMBL" id="GFO95237.1"/>
    </source>
</evidence>
<reference evidence="1" key="1">
    <citation type="submission" date="2020-06" db="EMBL/GenBank/DDBJ databases">
        <title>Characterization of fructooligosaccharide metabolism and fructooligosaccharide-degrading enzymes in human commensal butyrate producers.</title>
        <authorList>
            <person name="Tanno H."/>
            <person name="Fujii T."/>
            <person name="Hirano K."/>
            <person name="Maeno S."/>
            <person name="Tonozuka T."/>
            <person name="Sakamoto M."/>
            <person name="Ohkuma M."/>
            <person name="Tochio T."/>
            <person name="Endo A."/>
        </authorList>
    </citation>
    <scope>NUCLEOTIDE SEQUENCE</scope>
    <source>
        <strain evidence="1">JCM 31265</strain>
    </source>
</reference>
<accession>A0AAI9NZ39</accession>
<gene>
    <name evidence="1" type="ORF">COEU31_22830</name>
</gene>
<dbReference type="RefSeq" id="WP_004849879.1">
    <property type="nucleotide sequence ID" value="NZ_CP102278.1"/>
</dbReference>
<dbReference type="EMBL" id="BLYL01000015">
    <property type="protein sequence ID" value="GFO95237.1"/>
    <property type="molecule type" value="Genomic_DNA"/>
</dbReference>
<sequence length="40" mass="4385">MQTVFAENCVAVVFIVAIILNLVLPKNMDAHEAPKTEDAE</sequence>
<dbReference type="Proteomes" id="UP000660047">
    <property type="component" value="Unassembled WGS sequence"/>
</dbReference>
<comment type="caution">
    <text evidence="1">The sequence shown here is derived from an EMBL/GenBank/DDBJ whole genome shotgun (WGS) entry which is preliminary data.</text>
</comment>
<protein>
    <submittedName>
        <fullName evidence="1">Uncharacterized protein</fullName>
    </submittedName>
</protein>
<dbReference type="GeneID" id="92833047"/>